<gene>
    <name evidence="1" type="ORF">IscW_ISCW004166</name>
</gene>
<dbReference type="InParanoid" id="B7PGG3"/>
<sequence length="87" mass="9723">MLEASPDGLVCDEDVQEHGLAKVKTVSRAIVAGLLTFEQVMARGFVDFIKKDKTVDTNHKHYHQMTGQLAFTGLGWCNLVVDWENDC</sequence>
<dbReference type="VEuPathDB" id="VectorBase:ISCI004166"/>
<dbReference type="HOGENOM" id="CLU_2673848_0_0_1"/>
<dbReference type="AlphaFoldDB" id="B7PGG3"/>
<reference evidence="2" key="2">
    <citation type="submission" date="2020-05" db="UniProtKB">
        <authorList>
            <consortium name="EnsemblMetazoa"/>
        </authorList>
    </citation>
    <scope>IDENTIFICATION</scope>
    <source>
        <strain evidence="2">wikel</strain>
    </source>
</reference>
<dbReference type="Gene3D" id="3.90.320.10">
    <property type="match status" value="1"/>
</dbReference>
<evidence type="ECO:0000313" key="3">
    <source>
        <dbReference type="Proteomes" id="UP000001555"/>
    </source>
</evidence>
<dbReference type="VEuPathDB" id="VectorBase:ISCW004166"/>
<dbReference type="OrthoDB" id="6476262at2759"/>
<name>B7PGG3_IXOSC</name>
<reference evidence="1 3" key="1">
    <citation type="submission" date="2008-03" db="EMBL/GenBank/DDBJ databases">
        <title>Annotation of Ixodes scapularis.</title>
        <authorList>
            <consortium name="Ixodes scapularis Genome Project Consortium"/>
            <person name="Caler E."/>
            <person name="Hannick L.I."/>
            <person name="Bidwell S."/>
            <person name="Joardar V."/>
            <person name="Thiagarajan M."/>
            <person name="Amedeo P."/>
            <person name="Galinsky K.J."/>
            <person name="Schobel S."/>
            <person name="Inman J."/>
            <person name="Hostetler J."/>
            <person name="Miller J."/>
            <person name="Hammond M."/>
            <person name="Megy K."/>
            <person name="Lawson D."/>
            <person name="Kodira C."/>
            <person name="Sutton G."/>
            <person name="Meyer J."/>
            <person name="Hill C.A."/>
            <person name="Birren B."/>
            <person name="Nene V."/>
            <person name="Collins F."/>
            <person name="Alarcon-Chaidez F."/>
            <person name="Wikel S."/>
            <person name="Strausberg R."/>
        </authorList>
    </citation>
    <scope>NUCLEOTIDE SEQUENCE [LARGE SCALE GENOMIC DNA]</scope>
    <source>
        <strain evidence="3">Wikel</strain>
        <strain evidence="1">Wikel colony</strain>
    </source>
</reference>
<dbReference type="EMBL" id="ABJB010056263">
    <property type="status" value="NOT_ANNOTATED_CDS"/>
    <property type="molecule type" value="Genomic_DNA"/>
</dbReference>
<proteinExistence type="predicted"/>
<dbReference type="EMBL" id="DS708038">
    <property type="protein sequence ID" value="EEC05685.1"/>
    <property type="molecule type" value="Genomic_DNA"/>
</dbReference>
<organism>
    <name type="scientific">Ixodes scapularis</name>
    <name type="common">Black-legged tick</name>
    <name type="synonym">Deer tick</name>
    <dbReference type="NCBI Taxonomy" id="6945"/>
    <lineage>
        <taxon>Eukaryota</taxon>
        <taxon>Metazoa</taxon>
        <taxon>Ecdysozoa</taxon>
        <taxon>Arthropoda</taxon>
        <taxon>Chelicerata</taxon>
        <taxon>Arachnida</taxon>
        <taxon>Acari</taxon>
        <taxon>Parasitiformes</taxon>
        <taxon>Ixodida</taxon>
        <taxon>Ixodoidea</taxon>
        <taxon>Ixodidae</taxon>
        <taxon>Ixodinae</taxon>
        <taxon>Ixodes</taxon>
    </lineage>
</organism>
<keyword evidence="3" id="KW-1185">Reference proteome</keyword>
<dbReference type="VEuPathDB" id="VectorBase:ISCP_001267"/>
<protein>
    <submittedName>
        <fullName evidence="1 2">Uncharacterized protein</fullName>
    </submittedName>
</protein>
<dbReference type="Proteomes" id="UP000001555">
    <property type="component" value="Unassembled WGS sequence"/>
</dbReference>
<evidence type="ECO:0000313" key="2">
    <source>
        <dbReference type="EnsemblMetazoa" id="ISCW004166-PA"/>
    </source>
</evidence>
<accession>B7PGG3</accession>
<dbReference type="PaxDb" id="6945-B7PGG3"/>
<dbReference type="EnsemblMetazoa" id="ISCW004166-RA">
    <property type="protein sequence ID" value="ISCW004166-PA"/>
    <property type="gene ID" value="ISCW004166"/>
</dbReference>
<evidence type="ECO:0000313" key="1">
    <source>
        <dbReference type="EMBL" id="EEC05685.1"/>
    </source>
</evidence>
<dbReference type="InterPro" id="IPR011604">
    <property type="entry name" value="PDDEXK-like_dom_sf"/>
</dbReference>